<dbReference type="EMBL" id="CAJNXB010000049">
    <property type="protein sequence ID" value="CAF3005696.1"/>
    <property type="molecule type" value="Genomic_DNA"/>
</dbReference>
<gene>
    <name evidence="4" type="ORF">GRG538_LOCUS29243</name>
    <name evidence="5" type="ORF">HFQ381_LOCUS1824</name>
    <name evidence="3" type="ORF">LUA448_LOCUS2081</name>
    <name evidence="7" type="ORF">QYT958_LOCUS20401</name>
    <name evidence="2" type="ORF">TIS948_LOCUS1687</name>
    <name evidence="6" type="ORF">UJA718_LOCUS12998</name>
</gene>
<dbReference type="Proteomes" id="UP000663851">
    <property type="component" value="Unassembled WGS sequence"/>
</dbReference>
<protein>
    <submittedName>
        <fullName evidence="2">Uncharacterized protein</fullName>
    </submittedName>
</protein>
<dbReference type="Proteomes" id="UP000663873">
    <property type="component" value="Unassembled WGS sequence"/>
</dbReference>
<dbReference type="OrthoDB" id="10287635at2759"/>
<evidence type="ECO:0000313" key="9">
    <source>
        <dbReference type="Proteomes" id="UP000663873"/>
    </source>
</evidence>
<proteinExistence type="predicted"/>
<dbReference type="Proteomes" id="UP000663848">
    <property type="component" value="Unassembled WGS sequence"/>
</dbReference>
<evidence type="ECO:0000313" key="8">
    <source>
        <dbReference type="Proteomes" id="UP000663825"/>
    </source>
</evidence>
<dbReference type="EMBL" id="CAJOBO010000055">
    <property type="protein sequence ID" value="CAF4113456.1"/>
    <property type="molecule type" value="Genomic_DNA"/>
</dbReference>
<evidence type="ECO:0000313" key="6">
    <source>
        <dbReference type="EMBL" id="CAF4306762.1"/>
    </source>
</evidence>
<dbReference type="Proteomes" id="UP000663872">
    <property type="component" value="Unassembled WGS sequence"/>
</dbReference>
<dbReference type="EMBL" id="CAJNYT010005107">
    <property type="protein sequence ID" value="CAF3714734.1"/>
    <property type="molecule type" value="Genomic_DNA"/>
</dbReference>
<evidence type="ECO:0000313" key="5">
    <source>
        <dbReference type="EMBL" id="CAF4113456.1"/>
    </source>
</evidence>
<dbReference type="AlphaFoldDB" id="A0A817L9Y1"/>
<evidence type="ECO:0000313" key="7">
    <source>
        <dbReference type="EMBL" id="CAF4742159.1"/>
    </source>
</evidence>
<sequence length="247" mass="28203">MNRNLQSKIKSIVAEINESESTSDDDYTRQQSCDLLTNTVAVIPPFNQQRYDTRLQSHNNNYLSTENTSQEFTMFPNASTQIQRKQRGNTLNFNRAPSPNIFDRRNQFPPKPIVASQSRSYEDLSIHSLRKKLTNDSGTGESIIIPADAPYSTPTSYDIVRVFGQKNTVLMRNRYEFDQSKVDQYVNRKIKHPKPPIIKPKKIADNPNGKKGLLSGLPKKFSKSSLNTEFPYSPIVRHHSSSDHTND</sequence>
<keyword evidence="9" id="KW-1185">Reference proteome</keyword>
<dbReference type="EMBL" id="CAJOBP010001725">
    <property type="protein sequence ID" value="CAF4306762.1"/>
    <property type="molecule type" value="Genomic_DNA"/>
</dbReference>
<name>A0A817L9Y1_9BILA</name>
<organism evidence="2 8">
    <name type="scientific">Rotaria socialis</name>
    <dbReference type="NCBI Taxonomy" id="392032"/>
    <lineage>
        <taxon>Eukaryota</taxon>
        <taxon>Metazoa</taxon>
        <taxon>Spiralia</taxon>
        <taxon>Gnathifera</taxon>
        <taxon>Rotifera</taxon>
        <taxon>Eurotatoria</taxon>
        <taxon>Bdelloidea</taxon>
        <taxon>Philodinida</taxon>
        <taxon>Philodinidae</taxon>
        <taxon>Rotaria</taxon>
    </lineage>
</organism>
<comment type="caution">
    <text evidence="2">The sequence shown here is derived from an EMBL/GenBank/DDBJ whole genome shotgun (WGS) entry which is preliminary data.</text>
</comment>
<dbReference type="Proteomes" id="UP000663833">
    <property type="component" value="Unassembled WGS sequence"/>
</dbReference>
<evidence type="ECO:0000313" key="4">
    <source>
        <dbReference type="EMBL" id="CAF3714734.1"/>
    </source>
</evidence>
<feature type="region of interest" description="Disordered" evidence="1">
    <location>
        <begin position="192"/>
        <end position="227"/>
    </location>
</feature>
<evidence type="ECO:0000313" key="2">
    <source>
        <dbReference type="EMBL" id="CAF3005696.1"/>
    </source>
</evidence>
<dbReference type="EMBL" id="CAJNYD010000056">
    <property type="protein sequence ID" value="CAF3198885.1"/>
    <property type="molecule type" value="Genomic_DNA"/>
</dbReference>
<evidence type="ECO:0000256" key="1">
    <source>
        <dbReference type="SAM" id="MobiDB-lite"/>
    </source>
</evidence>
<accession>A0A817L9Y1</accession>
<evidence type="ECO:0000313" key="3">
    <source>
        <dbReference type="EMBL" id="CAF3198885.1"/>
    </source>
</evidence>
<dbReference type="EMBL" id="CAJOBR010003545">
    <property type="protein sequence ID" value="CAF4742159.1"/>
    <property type="molecule type" value="Genomic_DNA"/>
</dbReference>
<dbReference type="Proteomes" id="UP000663825">
    <property type="component" value="Unassembled WGS sequence"/>
</dbReference>
<reference evidence="2" key="1">
    <citation type="submission" date="2021-02" db="EMBL/GenBank/DDBJ databases">
        <authorList>
            <person name="Nowell W R."/>
        </authorList>
    </citation>
    <scope>NUCLEOTIDE SEQUENCE</scope>
</reference>
<feature type="compositionally biased region" description="Low complexity" evidence="1">
    <location>
        <begin position="209"/>
        <end position="226"/>
    </location>
</feature>